<reference evidence="1 2" key="1">
    <citation type="journal article" date="2024" name="IMA Fungus">
        <title>IMA Genome - F19 : A genome assembly and annotation guide to empower mycologists, including annotated draft genome sequences of Ceratocystis pirilliformis, Diaporthe australafricana, Fusarium ophioides, Paecilomyces lecythidis, and Sporothrix stenoceras.</title>
        <authorList>
            <person name="Aylward J."/>
            <person name="Wilson A.M."/>
            <person name="Visagie C.M."/>
            <person name="Spraker J."/>
            <person name="Barnes I."/>
            <person name="Buitendag C."/>
            <person name="Ceriani C."/>
            <person name="Del Mar Angel L."/>
            <person name="du Plessis D."/>
            <person name="Fuchs T."/>
            <person name="Gasser K."/>
            <person name="Kramer D."/>
            <person name="Li W."/>
            <person name="Munsamy K."/>
            <person name="Piso A."/>
            <person name="Price J.L."/>
            <person name="Sonnekus B."/>
            <person name="Thomas C."/>
            <person name="van der Nest A."/>
            <person name="van Dijk A."/>
            <person name="van Heerden A."/>
            <person name="van Vuuren N."/>
            <person name="Yilmaz N."/>
            <person name="Duong T.A."/>
            <person name="van der Merwe N.A."/>
            <person name="Wingfield M.J."/>
            <person name="Wingfield B.D."/>
        </authorList>
    </citation>
    <scope>NUCLEOTIDE SEQUENCE [LARGE SCALE GENOMIC DNA]</scope>
    <source>
        <strain evidence="1 2">CMW 18300</strain>
    </source>
</reference>
<organism evidence="1 2">
    <name type="scientific">Diaporthe australafricana</name>
    <dbReference type="NCBI Taxonomy" id="127596"/>
    <lineage>
        <taxon>Eukaryota</taxon>
        <taxon>Fungi</taxon>
        <taxon>Dikarya</taxon>
        <taxon>Ascomycota</taxon>
        <taxon>Pezizomycotina</taxon>
        <taxon>Sordariomycetes</taxon>
        <taxon>Sordariomycetidae</taxon>
        <taxon>Diaporthales</taxon>
        <taxon>Diaporthaceae</taxon>
        <taxon>Diaporthe</taxon>
    </lineage>
</organism>
<name>A0ABR3WP84_9PEZI</name>
<evidence type="ECO:0000313" key="2">
    <source>
        <dbReference type="Proteomes" id="UP001583177"/>
    </source>
</evidence>
<dbReference type="EMBL" id="JAWRVE010000062">
    <property type="protein sequence ID" value="KAL1865370.1"/>
    <property type="molecule type" value="Genomic_DNA"/>
</dbReference>
<accession>A0ABR3WP84</accession>
<gene>
    <name evidence="1" type="ORF">Daus18300_007260</name>
</gene>
<proteinExistence type="predicted"/>
<sequence length="399" mass="43510">MIPFTIKSVVAGMLSHPNNPDLYRIRVQPADVTSGEPTIKYLTAPNTSQVFTGPDAHARRRNNLAFDNVPAGDWVVGRLVAAEEGKLELASTETDTEAALDALGLRSAEPVWCDTFVDEQDCQDEVDNPDWPDVVVTVDGKEISVPKPTDLQCMDYVSASVITTPPGAVTAAAGATQVVRVSDWIPGHWVGVEADARAHEIIEARDPGLAPRVVAHVTENHARVVGFLLERVPGAREAGAEDLDACRAALGRLHALGIAKGELSRHSFLVREDGSVLIQGPFTGCFVGEGNIEEAMRAEMASLEDVLGRSPSVFEDQAASMLRLVDPQRMRLLEEFQTAHGFVVPFVYWQDSREGGRRITLTVEQHGVLAEEYKKNGFRWTAELQEQAEKRFGPSVEAI</sequence>
<dbReference type="Proteomes" id="UP001583177">
    <property type="component" value="Unassembled WGS sequence"/>
</dbReference>
<comment type="caution">
    <text evidence="1">The sequence shown here is derived from an EMBL/GenBank/DDBJ whole genome shotgun (WGS) entry which is preliminary data.</text>
</comment>
<keyword evidence="2" id="KW-1185">Reference proteome</keyword>
<protein>
    <submittedName>
        <fullName evidence="1">Uncharacterized protein</fullName>
    </submittedName>
</protein>
<evidence type="ECO:0000313" key="1">
    <source>
        <dbReference type="EMBL" id="KAL1865370.1"/>
    </source>
</evidence>